<organism evidence="2 3">
    <name type="scientific">Leishmania donovani</name>
    <dbReference type="NCBI Taxonomy" id="5661"/>
    <lineage>
        <taxon>Eukaryota</taxon>
        <taxon>Discoba</taxon>
        <taxon>Euglenozoa</taxon>
        <taxon>Kinetoplastea</taxon>
        <taxon>Metakinetoplastina</taxon>
        <taxon>Trypanosomatida</taxon>
        <taxon>Trypanosomatidae</taxon>
        <taxon>Leishmaniinae</taxon>
        <taxon>Leishmania</taxon>
    </lineage>
</organism>
<gene>
    <name evidence="2" type="ORF">CGC21_17135</name>
</gene>
<evidence type="ECO:0000313" key="3">
    <source>
        <dbReference type="Proteomes" id="UP000318447"/>
    </source>
</evidence>
<comment type="caution">
    <text evidence="2">The sequence shown here is derived from an EMBL/GenBank/DDBJ whole genome shotgun (WGS) entry which is preliminary data.</text>
</comment>
<reference evidence="3" key="1">
    <citation type="submission" date="2019-02" db="EMBL/GenBank/DDBJ databases">
        <title>FDA dAtabase for Regulatory Grade micrObial Sequences (FDA-ARGOS): Supporting development and validation of Infectious Disease Dx tests.</title>
        <authorList>
            <person name="Duncan R."/>
            <person name="Fisher C."/>
            <person name="Tallon L."/>
            <person name="Sadzewicz L."/>
            <person name="Sengamalay N."/>
            <person name="Ott S."/>
            <person name="Godinez A."/>
            <person name="Nagaraj S."/>
            <person name="Vavikolanu K."/>
            <person name="Nadendla S."/>
            <person name="Aluvathingal J."/>
            <person name="Sichtig H."/>
        </authorList>
    </citation>
    <scope>NUCLEOTIDE SEQUENCE [LARGE SCALE GENOMIC DNA]</scope>
    <source>
        <strain evidence="3">FDAARGOS_361</strain>
    </source>
</reference>
<dbReference type="EMBL" id="RHLC01000022">
    <property type="protein sequence ID" value="TPP50244.1"/>
    <property type="molecule type" value="Genomic_DNA"/>
</dbReference>
<dbReference type="VEuPathDB" id="TriTrypDB:LDHU3_23.1500"/>
<dbReference type="VEuPathDB" id="TriTrypDB:LdBPK_231140.1"/>
<dbReference type="Proteomes" id="UP000318447">
    <property type="component" value="Unassembled WGS sequence"/>
</dbReference>
<dbReference type="VEuPathDB" id="TriTrypDB:LdCL_230018700"/>
<evidence type="ECO:0000313" key="2">
    <source>
        <dbReference type="EMBL" id="TPP50244.1"/>
    </source>
</evidence>
<proteinExistence type="predicted"/>
<evidence type="ECO:0000256" key="1">
    <source>
        <dbReference type="SAM" id="MobiDB-lite"/>
    </source>
</evidence>
<dbReference type="Gene3D" id="1.10.3680.10">
    <property type="entry name" value="TerB-like"/>
    <property type="match status" value="1"/>
</dbReference>
<feature type="region of interest" description="Disordered" evidence="1">
    <location>
        <begin position="269"/>
        <end position="310"/>
    </location>
</feature>
<protein>
    <submittedName>
        <fullName evidence="2">Uncharacterized protein</fullName>
    </submittedName>
</protein>
<sequence>MLKLSRMTRSSRYTPVVGCAFLVETLYGSKYSANVGLYSMPYVYVKTILLCATGNGLKLREGRYIHGLVELLLPSKVSQDNLTKLELLQFVDAIPMDRYASGNGESSTVDEEAEDQAVLALMLHGNGDASSDDSTAAAIYAEYCASSPSPLHDDRAEEAEDDAAAVESIMSFVSATAFPSSIARVLIYDAVCTCVADGLYSAKEKERVALLSSHIGLSSAVRSQIEKLALQEKVISIRKRRLLLLQPLHTNKTPKRDEQRWQAFSTLGSAANSMSHEQGRSGADAAGRRDAGDRGDRQDTEDEADTFAAEEAMRVEAAKTLLRRARAHRSSKRYAGV</sequence>
<dbReference type="InterPro" id="IPR029024">
    <property type="entry name" value="TerB-like"/>
</dbReference>
<accession>A0A504XPA9</accession>
<name>A0A504XPA9_LEIDO</name>
<dbReference type="SUPFAM" id="SSF158682">
    <property type="entry name" value="TerB-like"/>
    <property type="match status" value="1"/>
</dbReference>
<feature type="compositionally biased region" description="Basic and acidic residues" evidence="1">
    <location>
        <begin position="286"/>
        <end position="298"/>
    </location>
</feature>
<dbReference type="AlphaFoldDB" id="A0A504XPA9"/>